<dbReference type="Pfam" id="PF00126">
    <property type="entry name" value="HTH_1"/>
    <property type="match status" value="1"/>
</dbReference>
<evidence type="ECO:0000313" key="6">
    <source>
        <dbReference type="EMBL" id="KAF1035335.1"/>
    </source>
</evidence>
<sequence length="328" mass="35722">MDRLVAMKVFVRVVDCLSFTRAADHMHLATGTVSRLVRSLEEQANVRLLNRSTRSVSPTEEGRAYYDACVRVLEQVDNMNAEAANASRIPEGRIKVGLSSTIARSVLIPALPSLLEAFPKLDVEMAISDGPFDFAQEAVDCAIRIGTVRENSVVAKEVGRVTRVMCASPAYLARYGEPRTLAELKNHMTVAAVWDDGTGLKPWEIDVDGHAAPVATKGRVRVNDADALISCALSGLGIISGYRFALRPYLDDGTLTEIMRGRSSPAKPVSILYYPSRHMPNKLRTFVEWFKAVLAQAIEASEPNRVTFSGRQVFFAGKAVGVRAAVGG</sequence>
<protein>
    <submittedName>
        <fullName evidence="6">HTH-type transcriptional regulator PgrR</fullName>
    </submittedName>
</protein>
<comment type="caution">
    <text evidence="6">The sequence shown here is derived from an EMBL/GenBank/DDBJ whole genome shotgun (WGS) entry which is preliminary data.</text>
</comment>
<dbReference type="SUPFAM" id="SSF46785">
    <property type="entry name" value="Winged helix' DNA-binding domain"/>
    <property type="match status" value="1"/>
</dbReference>
<evidence type="ECO:0000313" key="7">
    <source>
        <dbReference type="Proteomes" id="UP000467522"/>
    </source>
</evidence>
<dbReference type="InterPro" id="IPR036390">
    <property type="entry name" value="WH_DNA-bd_sf"/>
</dbReference>
<dbReference type="GO" id="GO:0006351">
    <property type="term" value="P:DNA-templated transcription"/>
    <property type="evidence" value="ECO:0007669"/>
    <property type="project" value="TreeGrafter"/>
</dbReference>
<evidence type="ECO:0000256" key="2">
    <source>
        <dbReference type="ARBA" id="ARBA00023015"/>
    </source>
</evidence>
<dbReference type="AlphaFoldDB" id="A0A833PQ97"/>
<keyword evidence="3" id="KW-0238">DNA-binding</keyword>
<dbReference type="InterPro" id="IPR005119">
    <property type="entry name" value="LysR_subst-bd"/>
</dbReference>
<dbReference type="SUPFAM" id="SSF53850">
    <property type="entry name" value="Periplasmic binding protein-like II"/>
    <property type="match status" value="1"/>
</dbReference>
<dbReference type="EMBL" id="WNDV01000017">
    <property type="protein sequence ID" value="KAF1035335.1"/>
    <property type="molecule type" value="Genomic_DNA"/>
</dbReference>
<dbReference type="InterPro" id="IPR058163">
    <property type="entry name" value="LysR-type_TF_proteobact-type"/>
</dbReference>
<evidence type="ECO:0000256" key="3">
    <source>
        <dbReference type="ARBA" id="ARBA00023125"/>
    </source>
</evidence>
<dbReference type="GO" id="GO:0003700">
    <property type="term" value="F:DNA-binding transcription factor activity"/>
    <property type="evidence" value="ECO:0007669"/>
    <property type="project" value="InterPro"/>
</dbReference>
<dbReference type="PROSITE" id="PS50931">
    <property type="entry name" value="HTH_LYSR"/>
    <property type="match status" value="1"/>
</dbReference>
<evidence type="ECO:0000259" key="5">
    <source>
        <dbReference type="PROSITE" id="PS50931"/>
    </source>
</evidence>
<gene>
    <name evidence="6" type="primary">pgrR_22</name>
    <name evidence="6" type="ORF">GAK33_04933</name>
</gene>
<reference evidence="7" key="1">
    <citation type="journal article" date="2020" name="MBio">
        <title>Horizontal gene transfer to a defensive symbiont with a reduced genome amongst a multipartite beetle microbiome.</title>
        <authorList>
            <person name="Waterworth S.C."/>
            <person name="Florez L.V."/>
            <person name="Rees E.R."/>
            <person name="Hertweck C."/>
            <person name="Kaltenpoth M."/>
            <person name="Kwan J.C."/>
        </authorList>
    </citation>
    <scope>NUCLEOTIDE SEQUENCE [LARGE SCALE GENOMIC DNA]</scope>
</reference>
<name>A0A833PQ97_BURL3</name>
<organism evidence="6 7">
    <name type="scientific">Burkholderia lata (strain ATCC 17760 / DSM 23089 / LMG 22485 / NCIMB 9086 / R18194 / 383)</name>
    <dbReference type="NCBI Taxonomy" id="482957"/>
    <lineage>
        <taxon>Bacteria</taxon>
        <taxon>Pseudomonadati</taxon>
        <taxon>Pseudomonadota</taxon>
        <taxon>Betaproteobacteria</taxon>
        <taxon>Burkholderiales</taxon>
        <taxon>Burkholderiaceae</taxon>
        <taxon>Burkholderia</taxon>
        <taxon>Burkholderia cepacia complex</taxon>
    </lineage>
</organism>
<dbReference type="RefSeq" id="WP_206142517.1">
    <property type="nucleotide sequence ID" value="NZ_WNDV01000017.1"/>
</dbReference>
<dbReference type="GO" id="GO:0043565">
    <property type="term" value="F:sequence-specific DNA binding"/>
    <property type="evidence" value="ECO:0007669"/>
    <property type="project" value="TreeGrafter"/>
</dbReference>
<proteinExistence type="inferred from homology"/>
<dbReference type="InterPro" id="IPR000847">
    <property type="entry name" value="LysR_HTH_N"/>
</dbReference>
<dbReference type="Pfam" id="PF03466">
    <property type="entry name" value="LysR_substrate"/>
    <property type="match status" value="1"/>
</dbReference>
<accession>A0A833PQ97</accession>
<dbReference type="Gene3D" id="1.10.10.10">
    <property type="entry name" value="Winged helix-like DNA-binding domain superfamily/Winged helix DNA-binding domain"/>
    <property type="match status" value="1"/>
</dbReference>
<evidence type="ECO:0000256" key="4">
    <source>
        <dbReference type="ARBA" id="ARBA00023163"/>
    </source>
</evidence>
<keyword evidence="2" id="KW-0805">Transcription regulation</keyword>
<dbReference type="Gene3D" id="3.40.190.290">
    <property type="match status" value="1"/>
</dbReference>
<evidence type="ECO:0000256" key="1">
    <source>
        <dbReference type="ARBA" id="ARBA00009437"/>
    </source>
</evidence>
<feature type="domain" description="HTH lysR-type" evidence="5">
    <location>
        <begin position="1"/>
        <end position="59"/>
    </location>
</feature>
<dbReference type="InterPro" id="IPR036388">
    <property type="entry name" value="WH-like_DNA-bd_sf"/>
</dbReference>
<dbReference type="Proteomes" id="UP000467522">
    <property type="component" value="Unassembled WGS sequence"/>
</dbReference>
<keyword evidence="4" id="KW-0804">Transcription</keyword>
<comment type="similarity">
    <text evidence="1">Belongs to the LysR transcriptional regulatory family.</text>
</comment>
<dbReference type="PANTHER" id="PTHR30537:SF72">
    <property type="entry name" value="LYSR FAMILY TRANSCRIPTIONAL REGULATOR"/>
    <property type="match status" value="1"/>
</dbReference>
<dbReference type="FunFam" id="1.10.10.10:FF:000001">
    <property type="entry name" value="LysR family transcriptional regulator"/>
    <property type="match status" value="1"/>
</dbReference>
<dbReference type="PANTHER" id="PTHR30537">
    <property type="entry name" value="HTH-TYPE TRANSCRIPTIONAL REGULATOR"/>
    <property type="match status" value="1"/>
</dbReference>